<dbReference type="EMBL" id="SJPX01000006">
    <property type="protein sequence ID" value="TWU46546.1"/>
    <property type="molecule type" value="Genomic_DNA"/>
</dbReference>
<comment type="caution">
    <text evidence="1">The sequence shown here is derived from an EMBL/GenBank/DDBJ whole genome shotgun (WGS) entry which is preliminary data.</text>
</comment>
<organism evidence="1 2">
    <name type="scientific">Rubripirellula reticaptiva</name>
    <dbReference type="NCBI Taxonomy" id="2528013"/>
    <lineage>
        <taxon>Bacteria</taxon>
        <taxon>Pseudomonadati</taxon>
        <taxon>Planctomycetota</taxon>
        <taxon>Planctomycetia</taxon>
        <taxon>Pirellulales</taxon>
        <taxon>Pirellulaceae</taxon>
        <taxon>Rubripirellula</taxon>
    </lineage>
</organism>
<sequence length="61" mass="6690">MHEDELNALTEKSLAVSFQYRSHYTTSLDICVNPCSSVANCQAPQGCRYTQPNTVAIPNDG</sequence>
<name>A0A5C6EG67_9BACT</name>
<evidence type="ECO:0000313" key="2">
    <source>
        <dbReference type="Proteomes" id="UP000317977"/>
    </source>
</evidence>
<dbReference type="Proteomes" id="UP000317977">
    <property type="component" value="Unassembled WGS sequence"/>
</dbReference>
<gene>
    <name evidence="1" type="ORF">Poly59_55190</name>
</gene>
<evidence type="ECO:0000313" key="1">
    <source>
        <dbReference type="EMBL" id="TWU46546.1"/>
    </source>
</evidence>
<accession>A0A5C6EG67</accession>
<reference evidence="1 2" key="1">
    <citation type="submission" date="2019-02" db="EMBL/GenBank/DDBJ databases">
        <title>Deep-cultivation of Planctomycetes and their phenomic and genomic characterization uncovers novel biology.</title>
        <authorList>
            <person name="Wiegand S."/>
            <person name="Jogler M."/>
            <person name="Boedeker C."/>
            <person name="Pinto D."/>
            <person name="Vollmers J."/>
            <person name="Rivas-Marin E."/>
            <person name="Kohn T."/>
            <person name="Peeters S.H."/>
            <person name="Heuer A."/>
            <person name="Rast P."/>
            <person name="Oberbeckmann S."/>
            <person name="Bunk B."/>
            <person name="Jeske O."/>
            <person name="Meyerdierks A."/>
            <person name="Storesund J.E."/>
            <person name="Kallscheuer N."/>
            <person name="Luecker S."/>
            <person name="Lage O.M."/>
            <person name="Pohl T."/>
            <person name="Merkel B.J."/>
            <person name="Hornburger P."/>
            <person name="Mueller R.-W."/>
            <person name="Bruemmer F."/>
            <person name="Labrenz M."/>
            <person name="Spormann A.M."/>
            <person name="Op Den Camp H."/>
            <person name="Overmann J."/>
            <person name="Amann R."/>
            <person name="Jetten M.S.M."/>
            <person name="Mascher T."/>
            <person name="Medema M.H."/>
            <person name="Devos D.P."/>
            <person name="Kaster A.-K."/>
            <person name="Ovreas L."/>
            <person name="Rohde M."/>
            <person name="Galperin M.Y."/>
            <person name="Jogler C."/>
        </authorList>
    </citation>
    <scope>NUCLEOTIDE SEQUENCE [LARGE SCALE GENOMIC DNA]</scope>
    <source>
        <strain evidence="1 2">Poly59</strain>
    </source>
</reference>
<protein>
    <submittedName>
        <fullName evidence="1">Uncharacterized protein</fullName>
    </submittedName>
</protein>
<keyword evidence="2" id="KW-1185">Reference proteome</keyword>
<dbReference type="AlphaFoldDB" id="A0A5C6EG67"/>
<proteinExistence type="predicted"/>